<dbReference type="SUPFAM" id="SSF159709">
    <property type="entry name" value="PhnH-like"/>
    <property type="match status" value="1"/>
</dbReference>
<dbReference type="Proteomes" id="UP000068382">
    <property type="component" value="Unassembled WGS sequence"/>
</dbReference>
<comment type="caution">
    <text evidence="1">The sequence shown here is derived from an EMBL/GenBank/DDBJ whole genome shotgun (WGS) entry which is preliminary data.</text>
</comment>
<protein>
    <submittedName>
        <fullName evidence="1">Alpha-D-ribose 1-methylphosphonate 5-triphosphate synthase subunit PhnH</fullName>
        <ecNumber evidence="1">2.7.8.37</ecNumber>
    </submittedName>
</protein>
<dbReference type="GO" id="GO:0061693">
    <property type="term" value="F:alpha-D-ribose 1-methylphosphonate 5-triphosphate synthase activity"/>
    <property type="evidence" value="ECO:0007669"/>
    <property type="project" value="UniProtKB-EC"/>
</dbReference>
<dbReference type="EC" id="2.7.8.37" evidence="1"/>
<keyword evidence="2" id="KW-1185">Reference proteome</keyword>
<evidence type="ECO:0000313" key="1">
    <source>
        <dbReference type="EMBL" id="KUP92964.1"/>
    </source>
</evidence>
<name>A0A132BXE9_9RHOB</name>
<dbReference type="AlphaFoldDB" id="A0A132BXE9"/>
<dbReference type="InterPro" id="IPR038058">
    <property type="entry name" value="PhnH-like_sp"/>
</dbReference>
<dbReference type="NCBIfam" id="TIGR03292">
    <property type="entry name" value="PhnH_redo"/>
    <property type="match status" value="1"/>
</dbReference>
<organism evidence="1 2">
    <name type="scientific">Tritonibacter horizontis</name>
    <dbReference type="NCBI Taxonomy" id="1768241"/>
    <lineage>
        <taxon>Bacteria</taxon>
        <taxon>Pseudomonadati</taxon>
        <taxon>Pseudomonadota</taxon>
        <taxon>Alphaproteobacteria</taxon>
        <taxon>Rhodobacterales</taxon>
        <taxon>Paracoccaceae</taxon>
        <taxon>Tritonibacter</taxon>
    </lineage>
</organism>
<proteinExistence type="predicted"/>
<dbReference type="InterPro" id="IPR008772">
    <property type="entry name" value="Phosphonate_metab_PhnH"/>
</dbReference>
<dbReference type="Pfam" id="PF05845">
    <property type="entry name" value="PhnH"/>
    <property type="match status" value="1"/>
</dbReference>
<gene>
    <name evidence="1" type="primary">phnH_2</name>
    <name evidence="1" type="ORF">TRIHO_22230</name>
</gene>
<keyword evidence="1" id="KW-0808">Transferase</keyword>
<accession>A0A132BXE9</accession>
<dbReference type="RefSeq" id="WP_068243265.1">
    <property type="nucleotide sequence ID" value="NZ_LPUY01000064.1"/>
</dbReference>
<evidence type="ECO:0000313" key="2">
    <source>
        <dbReference type="Proteomes" id="UP000068382"/>
    </source>
</evidence>
<reference evidence="1 2" key="1">
    <citation type="submission" date="2015-12" db="EMBL/GenBank/DDBJ databases">
        <title>Genome sequence of the marine Rhodobacteraceae strain O3.65, Candidatus Tritonibacter horizontis.</title>
        <authorList>
            <person name="Poehlein A."/>
            <person name="Giebel H.A."/>
            <person name="Voget S."/>
            <person name="Brinkhoff T."/>
        </authorList>
    </citation>
    <scope>NUCLEOTIDE SEQUENCE [LARGE SCALE GENOMIC DNA]</scope>
    <source>
        <strain evidence="1 2">O3.65</strain>
    </source>
</reference>
<sequence length="178" mass="19218">MTAAPLASEFDTRTNATYEALMWALSRPGLIRTLPLAGLAQIIDTLIDRECAVYCEDAALTAQAMQTGAVLAPPEQADHLFLTALEHADFLTRLPQGSDLHPEAGATLVCTARLGRGPRLRLTGPGCEGAVEVRIDGLPDGIWQTRAQVLRYPLGFELFLVDANRVLGLPRSTKVEVL</sequence>
<dbReference type="Gene3D" id="3.40.50.11310">
    <property type="entry name" value="Bacterial phosphonate metabolism protein PhnH"/>
    <property type="match status" value="1"/>
</dbReference>
<dbReference type="EMBL" id="LPUY01000064">
    <property type="protein sequence ID" value="KUP92964.1"/>
    <property type="molecule type" value="Genomic_DNA"/>
</dbReference>
<dbReference type="GO" id="GO:0019634">
    <property type="term" value="P:organic phosphonate metabolic process"/>
    <property type="evidence" value="ECO:0007669"/>
    <property type="project" value="InterPro"/>
</dbReference>
<dbReference type="OrthoDB" id="7947094at2"/>